<feature type="signal peptide" evidence="2">
    <location>
        <begin position="1"/>
        <end position="22"/>
    </location>
</feature>
<reference evidence="3 4" key="1">
    <citation type="submission" date="2021-05" db="EMBL/GenBank/DDBJ databases">
        <title>The draft genome of Geobacter chapellei DSM 13688.</title>
        <authorList>
            <person name="Xu Z."/>
            <person name="Masuda Y."/>
            <person name="Itoh H."/>
            <person name="Senoo K."/>
        </authorList>
    </citation>
    <scope>NUCLEOTIDE SEQUENCE [LARGE SCALE GENOMIC DNA]</scope>
    <source>
        <strain evidence="3 4">DSM 13688</strain>
    </source>
</reference>
<dbReference type="RefSeq" id="WP_214297123.1">
    <property type="nucleotide sequence ID" value="NZ_JAHDYS010000005.1"/>
</dbReference>
<keyword evidence="1" id="KW-0812">Transmembrane</keyword>
<proteinExistence type="predicted"/>
<protein>
    <submittedName>
        <fullName evidence="3">Uncharacterized protein</fullName>
    </submittedName>
</protein>
<name>A0ABS5U6V3_9BACT</name>
<evidence type="ECO:0000313" key="3">
    <source>
        <dbReference type="EMBL" id="MBT1071397.1"/>
    </source>
</evidence>
<dbReference type="EMBL" id="JAHDYS010000005">
    <property type="protein sequence ID" value="MBT1071397.1"/>
    <property type="molecule type" value="Genomic_DNA"/>
</dbReference>
<keyword evidence="1" id="KW-1133">Transmembrane helix</keyword>
<evidence type="ECO:0000256" key="1">
    <source>
        <dbReference type="SAM" id="Phobius"/>
    </source>
</evidence>
<keyword evidence="1" id="KW-0472">Membrane</keyword>
<gene>
    <name evidence="3" type="ORF">KJB30_06365</name>
</gene>
<accession>A0ABS5U6V3</accession>
<dbReference type="Proteomes" id="UP000784128">
    <property type="component" value="Unassembled WGS sequence"/>
</dbReference>
<sequence>MRTTALLNALLASLATVSSAYAAGGREDTSGLFVYIFLGFCALIIALQIMPAILMLFGIIKGVRKETPAEAKAHK</sequence>
<feature type="transmembrane region" description="Helical" evidence="1">
    <location>
        <begin position="32"/>
        <end position="57"/>
    </location>
</feature>
<feature type="chain" id="PRO_5046544238" evidence="2">
    <location>
        <begin position="23"/>
        <end position="75"/>
    </location>
</feature>
<organism evidence="3 4">
    <name type="scientific">Pelotalea chapellei</name>
    <dbReference type="NCBI Taxonomy" id="44671"/>
    <lineage>
        <taxon>Bacteria</taxon>
        <taxon>Pseudomonadati</taxon>
        <taxon>Thermodesulfobacteriota</taxon>
        <taxon>Desulfuromonadia</taxon>
        <taxon>Geobacterales</taxon>
        <taxon>Geobacteraceae</taxon>
        <taxon>Pelotalea</taxon>
    </lineage>
</organism>
<evidence type="ECO:0000313" key="4">
    <source>
        <dbReference type="Proteomes" id="UP000784128"/>
    </source>
</evidence>
<keyword evidence="2" id="KW-0732">Signal</keyword>
<keyword evidence="4" id="KW-1185">Reference proteome</keyword>
<evidence type="ECO:0000256" key="2">
    <source>
        <dbReference type="SAM" id="SignalP"/>
    </source>
</evidence>
<comment type="caution">
    <text evidence="3">The sequence shown here is derived from an EMBL/GenBank/DDBJ whole genome shotgun (WGS) entry which is preliminary data.</text>
</comment>